<evidence type="ECO:0000256" key="6">
    <source>
        <dbReference type="ARBA" id="ARBA00023117"/>
    </source>
</evidence>
<keyword evidence="7" id="KW-0539">Nucleus</keyword>
<dbReference type="InterPro" id="IPR001487">
    <property type="entry name" value="Bromodomain"/>
</dbReference>
<comment type="subcellular location">
    <subcellularLocation>
        <location evidence="1">Nucleus</location>
    </subcellularLocation>
</comment>
<feature type="domain" description="PHD-type" evidence="12">
    <location>
        <begin position="199"/>
        <end position="249"/>
    </location>
</feature>
<dbReference type="PROSITE" id="PS01359">
    <property type="entry name" value="ZF_PHD_1"/>
    <property type="match status" value="1"/>
</dbReference>
<reference evidence="14 15" key="1">
    <citation type="journal article" date="2017" name="Curr. Biol.">
        <title>Genome architecture and evolution of a unichromosomal asexual nematode.</title>
        <authorList>
            <person name="Fradin H."/>
            <person name="Zegar C."/>
            <person name="Gutwein M."/>
            <person name="Lucas J."/>
            <person name="Kovtun M."/>
            <person name="Corcoran D."/>
            <person name="Baugh L.R."/>
            <person name="Kiontke K."/>
            <person name="Gunsalus K."/>
            <person name="Fitch D.H."/>
            <person name="Piano F."/>
        </authorList>
    </citation>
    <scope>NUCLEOTIDE SEQUENCE [LARGE SCALE GENOMIC DNA]</scope>
    <source>
        <strain evidence="14">PF1309</strain>
    </source>
</reference>
<dbReference type="Proteomes" id="UP000218231">
    <property type="component" value="Unassembled WGS sequence"/>
</dbReference>
<dbReference type="PANTHER" id="PTHR13793">
    <property type="entry name" value="PHD FINGER PROTEINS"/>
    <property type="match status" value="1"/>
</dbReference>
<evidence type="ECO:0000313" key="15">
    <source>
        <dbReference type="Proteomes" id="UP000218231"/>
    </source>
</evidence>
<evidence type="ECO:0000256" key="8">
    <source>
        <dbReference type="PROSITE-ProRule" id="PRU00035"/>
    </source>
</evidence>
<evidence type="ECO:0000256" key="10">
    <source>
        <dbReference type="SAM" id="MobiDB-lite"/>
    </source>
</evidence>
<dbReference type="OrthoDB" id="20839at2759"/>
<dbReference type="InterPro" id="IPR050701">
    <property type="entry name" value="Histone_Mod_Regulator"/>
</dbReference>
<evidence type="ECO:0000256" key="5">
    <source>
        <dbReference type="ARBA" id="ARBA00022833"/>
    </source>
</evidence>
<dbReference type="PANTHER" id="PTHR13793:SF107">
    <property type="entry name" value="BROMODOMAIN-CONTAINING PROTEIN HOMOLOG"/>
    <property type="match status" value="1"/>
</dbReference>
<dbReference type="InterPro" id="IPR036427">
    <property type="entry name" value="Bromodomain-like_sf"/>
</dbReference>
<dbReference type="PROSITE" id="PS50014">
    <property type="entry name" value="BROMODOMAIN_2"/>
    <property type="match status" value="1"/>
</dbReference>
<feature type="domain" description="PHD-type" evidence="13">
    <location>
        <begin position="253"/>
        <end position="372"/>
    </location>
</feature>
<dbReference type="CDD" id="cd04369">
    <property type="entry name" value="Bromodomain"/>
    <property type="match status" value="1"/>
</dbReference>
<dbReference type="PROSITE" id="PS50016">
    <property type="entry name" value="ZF_PHD_2"/>
    <property type="match status" value="1"/>
</dbReference>
<proteinExistence type="predicted"/>
<dbReference type="STRING" id="2018661.A0A2A2LFA2"/>
<dbReference type="EMBL" id="LIAE01006821">
    <property type="protein sequence ID" value="PAV84747.1"/>
    <property type="molecule type" value="Genomic_DNA"/>
</dbReference>
<evidence type="ECO:0000259" key="11">
    <source>
        <dbReference type="PROSITE" id="PS50014"/>
    </source>
</evidence>
<evidence type="ECO:0000256" key="7">
    <source>
        <dbReference type="ARBA" id="ARBA00023242"/>
    </source>
</evidence>
<dbReference type="CDD" id="cd15572">
    <property type="entry name" value="PHD_BRPF"/>
    <property type="match status" value="1"/>
</dbReference>
<dbReference type="SUPFAM" id="SSF47370">
    <property type="entry name" value="Bromodomain"/>
    <property type="match status" value="1"/>
</dbReference>
<dbReference type="AlphaFoldDB" id="A0A2A2LFA2"/>
<feature type="domain" description="Bromo" evidence="11">
    <location>
        <begin position="546"/>
        <end position="600"/>
    </location>
</feature>
<protein>
    <submittedName>
        <fullName evidence="14">Uncharacterized protein</fullName>
    </submittedName>
</protein>
<dbReference type="GO" id="GO:0006357">
    <property type="term" value="P:regulation of transcription by RNA polymerase II"/>
    <property type="evidence" value="ECO:0007669"/>
    <property type="project" value="TreeGrafter"/>
</dbReference>
<dbReference type="InterPro" id="IPR019542">
    <property type="entry name" value="Enhancer_polycomb-like_N"/>
</dbReference>
<dbReference type="Gene3D" id="1.20.920.10">
    <property type="entry name" value="Bromodomain-like"/>
    <property type="match status" value="1"/>
</dbReference>
<evidence type="ECO:0000256" key="9">
    <source>
        <dbReference type="PROSITE-ProRule" id="PRU00146"/>
    </source>
</evidence>
<dbReference type="Pfam" id="PF13831">
    <property type="entry name" value="PHD_2"/>
    <property type="match status" value="1"/>
</dbReference>
<gene>
    <name evidence="14" type="ORF">WR25_13680</name>
</gene>
<organism evidence="14 15">
    <name type="scientific">Diploscapter pachys</name>
    <dbReference type="NCBI Taxonomy" id="2018661"/>
    <lineage>
        <taxon>Eukaryota</taxon>
        <taxon>Metazoa</taxon>
        <taxon>Ecdysozoa</taxon>
        <taxon>Nematoda</taxon>
        <taxon>Chromadorea</taxon>
        <taxon>Rhabditida</taxon>
        <taxon>Rhabditina</taxon>
        <taxon>Rhabditomorpha</taxon>
        <taxon>Rhabditoidea</taxon>
        <taxon>Rhabditidae</taxon>
        <taxon>Diploscapter</taxon>
    </lineage>
</organism>
<dbReference type="GO" id="GO:0008270">
    <property type="term" value="F:zinc ion binding"/>
    <property type="evidence" value="ECO:0007669"/>
    <property type="project" value="UniProtKB-KW"/>
</dbReference>
<keyword evidence="5" id="KW-0862">Zinc</keyword>
<dbReference type="Pfam" id="PF00439">
    <property type="entry name" value="Bromodomain"/>
    <property type="match status" value="1"/>
</dbReference>
<dbReference type="FunFam" id="3.30.40.10:FF:000008">
    <property type="entry name" value="Bromodomain containing 1, isoform CRA_a"/>
    <property type="match status" value="1"/>
</dbReference>
<evidence type="ECO:0000313" key="14">
    <source>
        <dbReference type="EMBL" id="PAV84747.1"/>
    </source>
</evidence>
<dbReference type="FunFam" id="3.30.40.10:FF:000007">
    <property type="entry name" value="Bromodomain containing 1, isoform CRA_b"/>
    <property type="match status" value="1"/>
</dbReference>
<sequence length="903" mass="102558">MKRKRQSWTHHKKVPKLDVCSLSIDLNEIETEEEDKENIDIDMPESSTNNPTNFYTLDSGERISSAFANLSFSEDAKHDKRATESMALFRKRFKLDKVVAPSSEFNQLPASEVSTSKKFSVPKELIRYKAKKSEEYESLIEYDCDEEDCRWLKRANELRKKENKSQLDETAIEFIIDRLEKDSKFEVKGSPTMAGMDVDDVCCVCGDGDVSNANQIIYCDMCNIAVHQECYGVPYIPEGQWLCRRCKFSPSAPVQCCLCPNTSGAFKQTSDGRWAHVVCAIWLNEVHFANAVFLEPVEGVDHSLRRRAKLKCLVCRKKVGACLQCSTRSCTKAFHVTCAQQSGMAMKVITKHDSDANDQMNVQRFVYCHLHADDDDEAGEKSKKKRMQDAIRSARRNMAAKTRDKPAINMPTISEECVAKIEELAKTDISDVVLYWYMKRKIRCGVPLIKRLMITQKMSRTTAPTFEMDEEDREVCEAFQKRRFSLETARLLSEQVKKREIHKRAFFSTSHHLFEAALSPPTAILESALKRLCHKDKLQVFANPVDIEGYRDIIKHPMDLSAIKEKLKSNKYGKVADLRADIELMLNNCDKFNADNDYYFDYGQKFRGQAEKILAEAEEKEKEQLAIFERDSEFINEVSSPILPYAMEEDMQATDSKDIKTSVKENQPTPPPSASAKSQMTPNKYFPIFMPQKRKSSQPAPDNAKKKKKNNHGKASTQNTSIATPMTGATAVSRRSTTGGALSAASSRATPLATPLLAFRDNSMIRSPLPADPASSESSTEDDERPSRRTTRQHTAQQIQEASDSEGFQHGDLVVINNSFVGRICDPVNGRLEKDLPIDIFRRNNSKSPQLPIQLCKKGYENKIEWHSYSEVRLFDPKRDNNLSHAKEAKIWQKSIISAYGKK</sequence>
<comment type="caution">
    <text evidence="14">The sequence shown here is derived from an EMBL/GenBank/DDBJ whole genome shotgun (WGS) entry which is preliminary data.</text>
</comment>
<dbReference type="PROSITE" id="PS51805">
    <property type="entry name" value="EPHD"/>
    <property type="match status" value="1"/>
</dbReference>
<dbReference type="InterPro" id="IPR011011">
    <property type="entry name" value="Znf_FYVE_PHD"/>
</dbReference>
<dbReference type="InterPro" id="IPR019787">
    <property type="entry name" value="Znf_PHD-finger"/>
</dbReference>
<name>A0A2A2LFA2_9BILA</name>
<dbReference type="InterPro" id="IPR013083">
    <property type="entry name" value="Znf_RING/FYVE/PHD"/>
</dbReference>
<dbReference type="Pfam" id="PF10513">
    <property type="entry name" value="EPL1"/>
    <property type="match status" value="1"/>
</dbReference>
<evidence type="ECO:0000256" key="2">
    <source>
        <dbReference type="ARBA" id="ARBA00022723"/>
    </source>
</evidence>
<feature type="region of interest" description="Disordered" evidence="10">
    <location>
        <begin position="651"/>
        <end position="749"/>
    </location>
</feature>
<dbReference type="Gene3D" id="3.30.40.10">
    <property type="entry name" value="Zinc/RING finger domain, C3HC4 (zinc finger)"/>
    <property type="match status" value="2"/>
</dbReference>
<feature type="region of interest" description="Disordered" evidence="10">
    <location>
        <begin position="763"/>
        <end position="806"/>
    </location>
</feature>
<accession>A0A2A2LFA2</accession>
<keyword evidence="6 8" id="KW-0103">Bromodomain</keyword>
<evidence type="ECO:0000256" key="3">
    <source>
        <dbReference type="ARBA" id="ARBA00022737"/>
    </source>
</evidence>
<dbReference type="InterPro" id="IPR034732">
    <property type="entry name" value="EPHD"/>
</dbReference>
<dbReference type="GO" id="GO:0005634">
    <property type="term" value="C:nucleus"/>
    <property type="evidence" value="ECO:0007669"/>
    <property type="project" value="UniProtKB-SubCell"/>
</dbReference>
<dbReference type="PRINTS" id="PR00503">
    <property type="entry name" value="BROMODOMAIN"/>
</dbReference>
<feature type="region of interest" description="Disordered" evidence="10">
    <location>
        <begin position="31"/>
        <end position="50"/>
    </location>
</feature>
<evidence type="ECO:0000259" key="13">
    <source>
        <dbReference type="PROSITE" id="PS51805"/>
    </source>
</evidence>
<dbReference type="InterPro" id="IPR019786">
    <property type="entry name" value="Zinc_finger_PHD-type_CS"/>
</dbReference>
<keyword evidence="2" id="KW-0479">Metal-binding</keyword>
<evidence type="ECO:0000256" key="4">
    <source>
        <dbReference type="ARBA" id="ARBA00022771"/>
    </source>
</evidence>
<dbReference type="SUPFAM" id="SSF57903">
    <property type="entry name" value="FYVE/PHD zinc finger"/>
    <property type="match status" value="1"/>
</dbReference>
<evidence type="ECO:0000256" key="1">
    <source>
        <dbReference type="ARBA" id="ARBA00004123"/>
    </source>
</evidence>
<evidence type="ECO:0000259" key="12">
    <source>
        <dbReference type="PROSITE" id="PS50016"/>
    </source>
</evidence>
<dbReference type="Pfam" id="PF13832">
    <property type="entry name" value="zf-HC5HC2H_2"/>
    <property type="match status" value="1"/>
</dbReference>
<feature type="compositionally biased region" description="Low complexity" evidence="10">
    <location>
        <begin position="735"/>
        <end position="749"/>
    </location>
</feature>
<keyword evidence="15" id="KW-1185">Reference proteome</keyword>
<keyword evidence="4 9" id="KW-0863">Zinc-finger</keyword>
<feature type="compositionally biased region" description="Acidic residues" evidence="10">
    <location>
        <begin position="31"/>
        <end position="43"/>
    </location>
</feature>
<keyword evidence="3" id="KW-0677">Repeat</keyword>
<feature type="compositionally biased region" description="Polar residues" evidence="10">
    <location>
        <begin position="713"/>
        <end position="724"/>
    </location>
</feature>
<dbReference type="InterPro" id="IPR001965">
    <property type="entry name" value="Znf_PHD"/>
</dbReference>
<dbReference type="SMART" id="SM00249">
    <property type="entry name" value="PHD"/>
    <property type="match status" value="2"/>
</dbReference>
<dbReference type="SMART" id="SM00297">
    <property type="entry name" value="BROMO"/>
    <property type="match status" value="1"/>
</dbReference>
<feature type="compositionally biased region" description="Polar residues" evidence="10">
    <location>
        <begin position="793"/>
        <end position="802"/>
    </location>
</feature>